<dbReference type="Proteomes" id="UP000030528">
    <property type="component" value="Unassembled WGS sequence"/>
</dbReference>
<sequence>MQQQQQPTTKGNFMPEPPSMVSQKDQLYLVDMLSWNLNAAKKAHHFANLCTTPDIKATIEQVGQMHQRHYETILSHLNDKAAPSQQPPLN</sequence>
<keyword evidence="3" id="KW-1185">Reference proteome</keyword>
<reference evidence="2 3" key="1">
    <citation type="submission" date="2013-08" db="EMBL/GenBank/DDBJ databases">
        <authorList>
            <person name="Huang J."/>
            <person name="Wang G."/>
        </authorList>
    </citation>
    <scope>NUCLEOTIDE SEQUENCE [LARGE SCALE GENOMIC DNA]</scope>
    <source>
        <strain evidence="2 3">JSM 076056</strain>
    </source>
</reference>
<proteinExistence type="predicted"/>
<evidence type="ECO:0008006" key="4">
    <source>
        <dbReference type="Google" id="ProtNLM"/>
    </source>
</evidence>
<dbReference type="EMBL" id="AVPE01000004">
    <property type="protein sequence ID" value="KGX92835.1"/>
    <property type="molecule type" value="Genomic_DNA"/>
</dbReference>
<feature type="compositionally biased region" description="Polar residues" evidence="1">
    <location>
        <begin position="1"/>
        <end position="11"/>
    </location>
</feature>
<accession>A0A0A5GNT7</accession>
<evidence type="ECO:0000313" key="3">
    <source>
        <dbReference type="Proteomes" id="UP000030528"/>
    </source>
</evidence>
<dbReference type="AlphaFoldDB" id="A0A0A5GNT7"/>
<dbReference type="STRING" id="1385510.GCA_000425205_01460"/>
<name>A0A0A5GNT7_9BACI</name>
<organism evidence="2 3">
    <name type="scientific">Pontibacillus halophilus JSM 076056 = DSM 19796</name>
    <dbReference type="NCBI Taxonomy" id="1385510"/>
    <lineage>
        <taxon>Bacteria</taxon>
        <taxon>Bacillati</taxon>
        <taxon>Bacillota</taxon>
        <taxon>Bacilli</taxon>
        <taxon>Bacillales</taxon>
        <taxon>Bacillaceae</taxon>
        <taxon>Pontibacillus</taxon>
    </lineage>
</organism>
<feature type="region of interest" description="Disordered" evidence="1">
    <location>
        <begin position="1"/>
        <end position="20"/>
    </location>
</feature>
<evidence type="ECO:0000313" key="2">
    <source>
        <dbReference type="EMBL" id="KGX92835.1"/>
    </source>
</evidence>
<comment type="caution">
    <text evidence="2">The sequence shown here is derived from an EMBL/GenBank/DDBJ whole genome shotgun (WGS) entry which is preliminary data.</text>
</comment>
<gene>
    <name evidence="2" type="ORF">N781_13135</name>
</gene>
<evidence type="ECO:0000256" key="1">
    <source>
        <dbReference type="SAM" id="MobiDB-lite"/>
    </source>
</evidence>
<protein>
    <recommendedName>
        <fullName evidence="4">Spore coat protein</fullName>
    </recommendedName>
</protein>
<dbReference type="RefSeq" id="WP_026799902.1">
    <property type="nucleotide sequence ID" value="NZ_AULI01000006.1"/>
</dbReference>
<dbReference type="OrthoDB" id="1799385at2"/>
<dbReference type="eggNOG" id="ENOG5032Y7E">
    <property type="taxonomic scope" value="Bacteria"/>
</dbReference>